<dbReference type="AlphaFoldDB" id="A0A2G9P449"/>
<evidence type="ECO:0000313" key="1">
    <source>
        <dbReference type="EMBL" id="PIN98131.1"/>
    </source>
</evidence>
<proteinExistence type="predicted"/>
<protein>
    <submittedName>
        <fullName evidence="1">Uncharacterized protein</fullName>
    </submittedName>
</protein>
<sequence length="52" mass="5907">MPSAKLAAFSPVEFTVSTIDKMGHKEEEEDGCIWKKQTNNIRDTFVFMEVLG</sequence>
<reference evidence="2" key="1">
    <citation type="journal article" date="2017" name="Nat. Commun.">
        <title>The North American bullfrog draft genome provides insight into hormonal regulation of long noncoding RNA.</title>
        <authorList>
            <person name="Hammond S.A."/>
            <person name="Warren R.L."/>
            <person name="Vandervalk B.P."/>
            <person name="Kucuk E."/>
            <person name="Khan H."/>
            <person name="Gibb E.A."/>
            <person name="Pandoh P."/>
            <person name="Kirk H."/>
            <person name="Zhao Y."/>
            <person name="Jones M."/>
            <person name="Mungall A.J."/>
            <person name="Coope R."/>
            <person name="Pleasance S."/>
            <person name="Moore R.A."/>
            <person name="Holt R.A."/>
            <person name="Round J.M."/>
            <person name="Ohora S."/>
            <person name="Walle B.V."/>
            <person name="Veldhoen N."/>
            <person name="Helbing C.C."/>
            <person name="Birol I."/>
        </authorList>
    </citation>
    <scope>NUCLEOTIDE SEQUENCE [LARGE SCALE GENOMIC DNA]</scope>
</reference>
<feature type="non-terminal residue" evidence="1">
    <location>
        <position position="52"/>
    </location>
</feature>
<gene>
    <name evidence="1" type="ORF">AB205_0171340</name>
</gene>
<keyword evidence="2" id="KW-1185">Reference proteome</keyword>
<dbReference type="EMBL" id="KV923515">
    <property type="protein sequence ID" value="PIN98131.1"/>
    <property type="molecule type" value="Genomic_DNA"/>
</dbReference>
<dbReference type="OrthoDB" id="10442219at2759"/>
<dbReference type="Proteomes" id="UP000228934">
    <property type="component" value="Unassembled WGS sequence"/>
</dbReference>
<organism evidence="1 2">
    <name type="scientific">Aquarana catesbeiana</name>
    <name type="common">American bullfrog</name>
    <name type="synonym">Rana catesbeiana</name>
    <dbReference type="NCBI Taxonomy" id="8400"/>
    <lineage>
        <taxon>Eukaryota</taxon>
        <taxon>Metazoa</taxon>
        <taxon>Chordata</taxon>
        <taxon>Craniata</taxon>
        <taxon>Vertebrata</taxon>
        <taxon>Euteleostomi</taxon>
        <taxon>Amphibia</taxon>
        <taxon>Batrachia</taxon>
        <taxon>Anura</taxon>
        <taxon>Neobatrachia</taxon>
        <taxon>Ranoidea</taxon>
        <taxon>Ranidae</taxon>
        <taxon>Aquarana</taxon>
    </lineage>
</organism>
<evidence type="ECO:0000313" key="2">
    <source>
        <dbReference type="Proteomes" id="UP000228934"/>
    </source>
</evidence>
<name>A0A2G9P449_AQUCT</name>
<accession>A0A2G9P449</accession>